<sequence>MTTSRDDIYIARYRLRSATGLSSRRTSPDHPGALIQLNHGFACLHPWPELGDPTLEKCLADLAGKRRWPLVRRALRCAEMDAAARLNEDWMFEEMEIPPSHFTLPTTDSDLLLTATEQGFDTIKLKIGRNLSQEGHFLREQSTLWPRLRWRLDANEKPKREEIRDFLLALPDEIRERIDFVEDPCPFGEDSWQKLHRETRVPLAIDREAAPNVSSRQSAQYVIIKPALDEPWLLAEAAAGKGQRVVVTSYLDHPFGQSFAAWEAGRLALQFPGLVTTCGLQTHHLFQSNAFTKALGPVQPGFQPVAWTGLGFDEQLDSLRWEKL</sequence>
<dbReference type="RefSeq" id="WP_200391538.1">
    <property type="nucleotide sequence ID" value="NZ_JAENIO010000018.1"/>
</dbReference>
<gene>
    <name evidence="5" type="ORF">JIN78_08530</name>
</gene>
<dbReference type="InterPro" id="IPR029017">
    <property type="entry name" value="Enolase-like_N"/>
</dbReference>
<dbReference type="Proteomes" id="UP000604083">
    <property type="component" value="Unassembled WGS sequence"/>
</dbReference>
<keyword evidence="2" id="KW-0460">Magnesium</keyword>
<name>A0A934RMH2_9BACT</name>
<dbReference type="InterPro" id="IPR013342">
    <property type="entry name" value="Mandelate_racemase_C"/>
</dbReference>
<dbReference type="InterPro" id="IPR029065">
    <property type="entry name" value="Enolase_C-like"/>
</dbReference>
<organism evidence="5 6">
    <name type="scientific">Roseibacillus ishigakijimensis</name>
    <dbReference type="NCBI Taxonomy" id="454146"/>
    <lineage>
        <taxon>Bacteria</taxon>
        <taxon>Pseudomonadati</taxon>
        <taxon>Verrucomicrobiota</taxon>
        <taxon>Verrucomicrobiia</taxon>
        <taxon>Verrucomicrobiales</taxon>
        <taxon>Verrucomicrobiaceae</taxon>
        <taxon>Roseibacillus</taxon>
    </lineage>
</organism>
<dbReference type="PANTHER" id="PTHR48073">
    <property type="entry name" value="O-SUCCINYLBENZOATE SYNTHASE-RELATED"/>
    <property type="match status" value="1"/>
</dbReference>
<dbReference type="PANTHER" id="PTHR48073:SF2">
    <property type="entry name" value="O-SUCCINYLBENZOATE SYNTHASE"/>
    <property type="match status" value="1"/>
</dbReference>
<dbReference type="GO" id="GO:0016829">
    <property type="term" value="F:lyase activity"/>
    <property type="evidence" value="ECO:0007669"/>
    <property type="project" value="UniProtKB-KW"/>
</dbReference>
<evidence type="ECO:0000313" key="6">
    <source>
        <dbReference type="Proteomes" id="UP000604083"/>
    </source>
</evidence>
<dbReference type="AlphaFoldDB" id="A0A934RMH2"/>
<keyword evidence="1" id="KW-0479">Metal-binding</keyword>
<dbReference type="GO" id="GO:0046872">
    <property type="term" value="F:metal ion binding"/>
    <property type="evidence" value="ECO:0007669"/>
    <property type="project" value="UniProtKB-KW"/>
</dbReference>
<dbReference type="Pfam" id="PF22015">
    <property type="entry name" value="OSBS_N"/>
    <property type="match status" value="1"/>
</dbReference>
<protein>
    <recommendedName>
        <fullName evidence="4">Mandelate racemase/muconate lactonizing enzyme C-terminal domain-containing protein</fullName>
    </recommendedName>
</protein>
<dbReference type="EMBL" id="JAENIO010000018">
    <property type="protein sequence ID" value="MBK1834104.1"/>
    <property type="molecule type" value="Genomic_DNA"/>
</dbReference>
<evidence type="ECO:0000256" key="2">
    <source>
        <dbReference type="ARBA" id="ARBA00022842"/>
    </source>
</evidence>
<keyword evidence="6" id="KW-1185">Reference proteome</keyword>
<dbReference type="Gene3D" id="3.30.390.10">
    <property type="entry name" value="Enolase-like, N-terminal domain"/>
    <property type="match status" value="1"/>
</dbReference>
<keyword evidence="3" id="KW-0456">Lyase</keyword>
<proteinExistence type="predicted"/>
<evidence type="ECO:0000256" key="3">
    <source>
        <dbReference type="ARBA" id="ARBA00023239"/>
    </source>
</evidence>
<accession>A0A934RMH2</accession>
<dbReference type="SUPFAM" id="SSF51604">
    <property type="entry name" value="Enolase C-terminal domain-like"/>
    <property type="match status" value="1"/>
</dbReference>
<reference evidence="5" key="1">
    <citation type="submission" date="2021-01" db="EMBL/GenBank/DDBJ databases">
        <title>Modified the classification status of verrucomicrobia.</title>
        <authorList>
            <person name="Feng X."/>
        </authorList>
    </citation>
    <scope>NUCLEOTIDE SEQUENCE</scope>
    <source>
        <strain evidence="5">KCTC 12986</strain>
    </source>
</reference>
<dbReference type="SMART" id="SM00922">
    <property type="entry name" value="MR_MLE"/>
    <property type="match status" value="1"/>
</dbReference>
<comment type="caution">
    <text evidence="5">The sequence shown here is derived from an EMBL/GenBank/DDBJ whole genome shotgun (WGS) entry which is preliminary data.</text>
</comment>
<evidence type="ECO:0000313" key="5">
    <source>
        <dbReference type="EMBL" id="MBK1834104.1"/>
    </source>
</evidence>
<evidence type="ECO:0000256" key="1">
    <source>
        <dbReference type="ARBA" id="ARBA00022723"/>
    </source>
</evidence>
<dbReference type="Pfam" id="PF13378">
    <property type="entry name" value="MR_MLE_C"/>
    <property type="match status" value="1"/>
</dbReference>
<evidence type="ECO:0000259" key="4">
    <source>
        <dbReference type="SMART" id="SM00922"/>
    </source>
</evidence>
<dbReference type="InterPro" id="IPR041338">
    <property type="entry name" value="OSBS_N"/>
</dbReference>
<dbReference type="Gene3D" id="3.20.20.120">
    <property type="entry name" value="Enolase-like C-terminal domain"/>
    <property type="match status" value="1"/>
</dbReference>
<feature type="domain" description="Mandelate racemase/muconate lactonizing enzyme C-terminal" evidence="4">
    <location>
        <begin position="105"/>
        <end position="202"/>
    </location>
</feature>
<dbReference type="InterPro" id="IPR036849">
    <property type="entry name" value="Enolase-like_C_sf"/>
</dbReference>